<dbReference type="AlphaFoldDB" id="A0A1R4H0C2"/>
<feature type="region of interest" description="Disordered" evidence="1">
    <location>
        <begin position="41"/>
        <end position="66"/>
    </location>
</feature>
<evidence type="ECO:0000313" key="3">
    <source>
        <dbReference type="Proteomes" id="UP000195667"/>
    </source>
</evidence>
<sequence>MANRMPIRTDAFLIYDREDIMKTLNQLLVLVTVVVSLTGCINPDQGGQRGRAEGRDTTSPGSGNSP</sequence>
<accession>A0A1R4H0C2</accession>
<gene>
    <name evidence="2" type="ORF">CRENPOLYSF1_1180017</name>
</gene>
<proteinExistence type="predicted"/>
<dbReference type="Proteomes" id="UP000195667">
    <property type="component" value="Unassembled WGS sequence"/>
</dbReference>
<protein>
    <submittedName>
        <fullName evidence="2">Uncharacterized protein</fullName>
    </submittedName>
</protein>
<dbReference type="EMBL" id="FUKI01000022">
    <property type="protein sequence ID" value="SJM89697.1"/>
    <property type="molecule type" value="Genomic_DNA"/>
</dbReference>
<name>A0A1R4H0C2_9GAMM</name>
<feature type="compositionally biased region" description="Polar residues" evidence="1">
    <location>
        <begin position="57"/>
        <end position="66"/>
    </location>
</feature>
<evidence type="ECO:0000256" key="1">
    <source>
        <dbReference type="SAM" id="MobiDB-lite"/>
    </source>
</evidence>
<keyword evidence="3" id="KW-1185">Reference proteome</keyword>
<reference evidence="3" key="1">
    <citation type="submission" date="2017-02" db="EMBL/GenBank/DDBJ databases">
        <authorList>
            <person name="Daims H."/>
        </authorList>
    </citation>
    <scope>NUCLEOTIDE SEQUENCE [LARGE SCALE GENOMIC DNA]</scope>
</reference>
<organism evidence="2 3">
    <name type="scientific">Crenothrix polyspora</name>
    <dbReference type="NCBI Taxonomy" id="360316"/>
    <lineage>
        <taxon>Bacteria</taxon>
        <taxon>Pseudomonadati</taxon>
        <taxon>Pseudomonadota</taxon>
        <taxon>Gammaproteobacteria</taxon>
        <taxon>Methylococcales</taxon>
        <taxon>Crenotrichaceae</taxon>
        <taxon>Crenothrix</taxon>
    </lineage>
</organism>
<evidence type="ECO:0000313" key="2">
    <source>
        <dbReference type="EMBL" id="SJM89697.1"/>
    </source>
</evidence>